<feature type="compositionally biased region" description="Low complexity" evidence="1">
    <location>
        <begin position="37"/>
        <end position="47"/>
    </location>
</feature>
<organism evidence="3 4">
    <name type="scientific">Anaeromyxobacter oryzae</name>
    <dbReference type="NCBI Taxonomy" id="2918170"/>
    <lineage>
        <taxon>Bacteria</taxon>
        <taxon>Pseudomonadati</taxon>
        <taxon>Myxococcota</taxon>
        <taxon>Myxococcia</taxon>
        <taxon>Myxococcales</taxon>
        <taxon>Cystobacterineae</taxon>
        <taxon>Anaeromyxobacteraceae</taxon>
        <taxon>Anaeromyxobacter</taxon>
    </lineage>
</organism>
<name>A0ABN6N111_9BACT</name>
<keyword evidence="2" id="KW-0732">Signal</keyword>
<evidence type="ECO:0000256" key="2">
    <source>
        <dbReference type="SAM" id="SignalP"/>
    </source>
</evidence>
<dbReference type="EMBL" id="AP025591">
    <property type="protein sequence ID" value="BDG05609.1"/>
    <property type="molecule type" value="Genomic_DNA"/>
</dbReference>
<evidence type="ECO:0008006" key="5">
    <source>
        <dbReference type="Google" id="ProtNLM"/>
    </source>
</evidence>
<dbReference type="Proteomes" id="UP001162891">
    <property type="component" value="Chromosome"/>
</dbReference>
<feature type="region of interest" description="Disordered" evidence="1">
    <location>
        <begin position="24"/>
        <end position="47"/>
    </location>
</feature>
<feature type="compositionally biased region" description="Pro residues" evidence="1">
    <location>
        <begin position="26"/>
        <end position="36"/>
    </location>
</feature>
<proteinExistence type="predicted"/>
<protein>
    <recommendedName>
        <fullName evidence="5">Outer membrane protein beta-barrel domain-containing protein</fullName>
    </recommendedName>
</protein>
<reference evidence="4" key="1">
    <citation type="journal article" date="2022" name="Int. J. Syst. Evol. Microbiol.">
        <title>Anaeromyxobacter oryzae sp. nov., Anaeromyxobacter diazotrophicus sp. nov. and Anaeromyxobacter paludicola sp. nov., isolated from paddy soils.</title>
        <authorList>
            <person name="Itoh H."/>
            <person name="Xu Z."/>
            <person name="Mise K."/>
            <person name="Masuda Y."/>
            <person name="Ushijima N."/>
            <person name="Hayakawa C."/>
            <person name="Shiratori Y."/>
            <person name="Senoo K."/>
        </authorList>
    </citation>
    <scope>NUCLEOTIDE SEQUENCE [LARGE SCALE GENOMIC DNA]</scope>
    <source>
        <strain evidence="4">Red232</strain>
    </source>
</reference>
<evidence type="ECO:0000313" key="3">
    <source>
        <dbReference type="EMBL" id="BDG05609.1"/>
    </source>
</evidence>
<evidence type="ECO:0000256" key="1">
    <source>
        <dbReference type="SAM" id="MobiDB-lite"/>
    </source>
</evidence>
<evidence type="ECO:0000313" key="4">
    <source>
        <dbReference type="Proteomes" id="UP001162891"/>
    </source>
</evidence>
<feature type="chain" id="PRO_5046138776" description="Outer membrane protein beta-barrel domain-containing protein" evidence="2">
    <location>
        <begin position="23"/>
        <end position="198"/>
    </location>
</feature>
<accession>A0ABN6N111</accession>
<sequence length="198" mass="20858">MPASPIPAVLVLLLAPAAAARAQEPTAPPVETPAVPPASSAAPAAPAEAPATRKGFAVQGGWGYYEVTHVGVSYHLDERAAVALFGGYGVAGGAHTTTIGATFSHALFRPFWTLEPGWDLKAIYWTRSDPSYDWTNLSFVLGAYLAKALGPRLRLALDGGVALTGVLESDRKQNFDFGHPTRWNGSVCVEISYRLGGP</sequence>
<dbReference type="RefSeq" id="WP_248354596.1">
    <property type="nucleotide sequence ID" value="NZ_AP025591.1"/>
</dbReference>
<keyword evidence="4" id="KW-1185">Reference proteome</keyword>
<gene>
    <name evidence="3" type="ORF">AMOR_46050</name>
</gene>
<feature type="signal peptide" evidence="2">
    <location>
        <begin position="1"/>
        <end position="22"/>
    </location>
</feature>